<dbReference type="InterPro" id="IPR011006">
    <property type="entry name" value="CheY-like_superfamily"/>
</dbReference>
<dbReference type="Gene3D" id="3.30.450.40">
    <property type="match status" value="1"/>
</dbReference>
<dbReference type="OrthoDB" id="3688893at2"/>
<comment type="caution">
    <text evidence="6">The sequence shown here is derived from an EMBL/GenBank/DDBJ whole genome shotgun (WGS) entry which is preliminary data.</text>
</comment>
<protein>
    <submittedName>
        <fullName evidence="6">GAF domain-containing protein</fullName>
    </submittedName>
</protein>
<dbReference type="SMART" id="SM00065">
    <property type="entry name" value="GAF"/>
    <property type="match status" value="1"/>
</dbReference>
<feature type="domain" description="ANTAR" evidence="5">
    <location>
        <begin position="167"/>
        <end position="228"/>
    </location>
</feature>
<dbReference type="RefSeq" id="WP_109602686.1">
    <property type="nucleotide sequence ID" value="NZ_BONA01000100.1"/>
</dbReference>
<keyword evidence="7" id="KW-1185">Reference proteome</keyword>
<keyword evidence="1" id="KW-0808">Transferase</keyword>
<dbReference type="SMART" id="SM01012">
    <property type="entry name" value="ANTAR"/>
    <property type="match status" value="1"/>
</dbReference>
<evidence type="ECO:0000313" key="6">
    <source>
        <dbReference type="EMBL" id="PWK30173.1"/>
    </source>
</evidence>
<dbReference type="Gene3D" id="1.10.10.10">
    <property type="entry name" value="Winged helix-like DNA-binding domain superfamily/Winged helix DNA-binding domain"/>
    <property type="match status" value="1"/>
</dbReference>
<dbReference type="AlphaFoldDB" id="A0A316EJ99"/>
<dbReference type="SUPFAM" id="SSF55781">
    <property type="entry name" value="GAF domain-like"/>
    <property type="match status" value="1"/>
</dbReference>
<keyword evidence="3" id="KW-0805">Transcription regulation</keyword>
<organism evidence="6 7">
    <name type="scientific">Actinoplanes xinjiangensis</name>
    <dbReference type="NCBI Taxonomy" id="512350"/>
    <lineage>
        <taxon>Bacteria</taxon>
        <taxon>Bacillati</taxon>
        <taxon>Actinomycetota</taxon>
        <taxon>Actinomycetes</taxon>
        <taxon>Micromonosporales</taxon>
        <taxon>Micromonosporaceae</taxon>
        <taxon>Actinoplanes</taxon>
    </lineage>
</organism>
<dbReference type="GO" id="GO:0003723">
    <property type="term" value="F:RNA binding"/>
    <property type="evidence" value="ECO:0007669"/>
    <property type="project" value="InterPro"/>
</dbReference>
<dbReference type="Pfam" id="PF03861">
    <property type="entry name" value="ANTAR"/>
    <property type="match status" value="1"/>
</dbReference>
<proteinExistence type="predicted"/>
<gene>
    <name evidence="6" type="ORF">BC793_14027</name>
</gene>
<sequence length="235" mass="24822">MTHDHTDLLAAFADLGNTKLSEHSLDEILSRVASVARRALPGAVDVSITLVRPSGPYTAACTGDLALKLDERQYEHHRGPCLQAAAEQSTIMVADAANDTRWAGWALRAAAAGAGSVLSVGLPIIDEVSGALNIYGGRPHAFDDNAVALAQSFAGYAAVALANAYVYHTTADMVGHLQAAMDSRAVIEQAKGMIMVQQRCSADEAFALLTRISQTSNRKLRDVAAALVADIRSRP</sequence>
<dbReference type="SUPFAM" id="SSF52172">
    <property type="entry name" value="CheY-like"/>
    <property type="match status" value="1"/>
</dbReference>
<evidence type="ECO:0000256" key="2">
    <source>
        <dbReference type="ARBA" id="ARBA00022777"/>
    </source>
</evidence>
<dbReference type="InterPro" id="IPR036388">
    <property type="entry name" value="WH-like_DNA-bd_sf"/>
</dbReference>
<dbReference type="InterPro" id="IPR005561">
    <property type="entry name" value="ANTAR"/>
</dbReference>
<evidence type="ECO:0000256" key="3">
    <source>
        <dbReference type="ARBA" id="ARBA00023015"/>
    </source>
</evidence>
<keyword evidence="2" id="KW-0418">Kinase</keyword>
<dbReference type="InterPro" id="IPR029016">
    <property type="entry name" value="GAF-like_dom_sf"/>
</dbReference>
<dbReference type="GO" id="GO:0016301">
    <property type="term" value="F:kinase activity"/>
    <property type="evidence" value="ECO:0007669"/>
    <property type="project" value="UniProtKB-KW"/>
</dbReference>
<dbReference type="InterPro" id="IPR003018">
    <property type="entry name" value="GAF"/>
</dbReference>
<name>A0A316EJ99_9ACTN</name>
<keyword evidence="4" id="KW-0804">Transcription</keyword>
<dbReference type="InterPro" id="IPR012074">
    <property type="entry name" value="GAF_ANTAR"/>
</dbReference>
<dbReference type="PROSITE" id="PS50921">
    <property type="entry name" value="ANTAR"/>
    <property type="match status" value="1"/>
</dbReference>
<dbReference type="Proteomes" id="UP000245697">
    <property type="component" value="Unassembled WGS sequence"/>
</dbReference>
<dbReference type="EMBL" id="QGGR01000040">
    <property type="protein sequence ID" value="PWK30173.1"/>
    <property type="molecule type" value="Genomic_DNA"/>
</dbReference>
<accession>A0A316EJ99</accession>
<evidence type="ECO:0000256" key="1">
    <source>
        <dbReference type="ARBA" id="ARBA00022679"/>
    </source>
</evidence>
<reference evidence="6 7" key="1">
    <citation type="submission" date="2018-05" db="EMBL/GenBank/DDBJ databases">
        <title>Genomic Encyclopedia of Archaeal and Bacterial Type Strains, Phase II (KMG-II): from individual species to whole genera.</title>
        <authorList>
            <person name="Goeker M."/>
        </authorList>
    </citation>
    <scope>NUCLEOTIDE SEQUENCE [LARGE SCALE GENOMIC DNA]</scope>
    <source>
        <strain evidence="6 7">DSM 45184</strain>
    </source>
</reference>
<dbReference type="Pfam" id="PF13185">
    <property type="entry name" value="GAF_2"/>
    <property type="match status" value="1"/>
</dbReference>
<evidence type="ECO:0000313" key="7">
    <source>
        <dbReference type="Proteomes" id="UP000245697"/>
    </source>
</evidence>
<evidence type="ECO:0000259" key="5">
    <source>
        <dbReference type="PROSITE" id="PS50921"/>
    </source>
</evidence>
<evidence type="ECO:0000256" key="4">
    <source>
        <dbReference type="ARBA" id="ARBA00023163"/>
    </source>
</evidence>
<dbReference type="PIRSF" id="PIRSF036625">
    <property type="entry name" value="GAF_ANTAR"/>
    <property type="match status" value="1"/>
</dbReference>